<reference evidence="2 3" key="1">
    <citation type="submission" date="2013-11" db="EMBL/GenBank/DDBJ databases">
        <title>Draft genome of the bovine lungworm Dictyocaulus viviparus.</title>
        <authorList>
            <person name="Mitreva M."/>
        </authorList>
    </citation>
    <scope>NUCLEOTIDE SEQUENCE [LARGE SCALE GENOMIC DNA]</scope>
    <source>
        <strain evidence="2 3">HannoverDv2000</strain>
    </source>
</reference>
<gene>
    <name evidence="2" type="ORF">DICVIV_00035</name>
</gene>
<dbReference type="AlphaFoldDB" id="A0A0D8YBM1"/>
<keyword evidence="1" id="KW-0472">Membrane</keyword>
<evidence type="ECO:0000313" key="2">
    <source>
        <dbReference type="EMBL" id="KJH53607.1"/>
    </source>
</evidence>
<dbReference type="Proteomes" id="UP000053766">
    <property type="component" value="Unassembled WGS sequence"/>
</dbReference>
<organism evidence="2 3">
    <name type="scientific">Dictyocaulus viviparus</name>
    <name type="common">Bovine lungworm</name>
    <dbReference type="NCBI Taxonomy" id="29172"/>
    <lineage>
        <taxon>Eukaryota</taxon>
        <taxon>Metazoa</taxon>
        <taxon>Ecdysozoa</taxon>
        <taxon>Nematoda</taxon>
        <taxon>Chromadorea</taxon>
        <taxon>Rhabditida</taxon>
        <taxon>Rhabditina</taxon>
        <taxon>Rhabditomorpha</taxon>
        <taxon>Strongyloidea</taxon>
        <taxon>Metastrongylidae</taxon>
        <taxon>Dictyocaulus</taxon>
    </lineage>
</organism>
<keyword evidence="3" id="KW-1185">Reference proteome</keyword>
<sequence length="87" mass="10032">MKKDTSSDFCEICLDVEFFTVLIHQVLIRLILLLVNNFTAVLATLQTSVRNWSENVSYSLLIVPGVRPFIQFYCSLSWSIVALFMLR</sequence>
<reference evidence="3" key="2">
    <citation type="journal article" date="2016" name="Sci. Rep.">
        <title>Dictyocaulus viviparus genome, variome and transcriptome elucidate lungworm biology and support future intervention.</title>
        <authorList>
            <person name="McNulty S.N."/>
            <person name="Strube C."/>
            <person name="Rosa B.A."/>
            <person name="Martin J.C."/>
            <person name="Tyagi R."/>
            <person name="Choi Y.J."/>
            <person name="Wang Q."/>
            <person name="Hallsworth Pepin K."/>
            <person name="Zhang X."/>
            <person name="Ozersky P."/>
            <person name="Wilson R.K."/>
            <person name="Sternberg P.W."/>
            <person name="Gasser R.B."/>
            <person name="Mitreva M."/>
        </authorList>
    </citation>
    <scope>NUCLEOTIDE SEQUENCE [LARGE SCALE GENOMIC DNA]</scope>
    <source>
        <strain evidence="3">HannoverDv2000</strain>
    </source>
</reference>
<dbReference type="EMBL" id="KN716150">
    <property type="protein sequence ID" value="KJH53607.1"/>
    <property type="molecule type" value="Genomic_DNA"/>
</dbReference>
<evidence type="ECO:0000256" key="1">
    <source>
        <dbReference type="SAM" id="Phobius"/>
    </source>
</evidence>
<keyword evidence="1" id="KW-0812">Transmembrane</keyword>
<protein>
    <submittedName>
        <fullName evidence="2">Uncharacterized protein</fullName>
    </submittedName>
</protein>
<name>A0A0D8YBM1_DICVI</name>
<feature type="transmembrane region" description="Helical" evidence="1">
    <location>
        <begin position="69"/>
        <end position="86"/>
    </location>
</feature>
<accession>A0A0D8YBM1</accession>
<evidence type="ECO:0000313" key="3">
    <source>
        <dbReference type="Proteomes" id="UP000053766"/>
    </source>
</evidence>
<proteinExistence type="predicted"/>
<feature type="transmembrane region" description="Helical" evidence="1">
    <location>
        <begin position="26"/>
        <end position="49"/>
    </location>
</feature>
<keyword evidence="1" id="KW-1133">Transmembrane helix</keyword>